<keyword evidence="5 13" id="KW-0552">Olfaction</keyword>
<evidence type="ECO:0000256" key="2">
    <source>
        <dbReference type="ARBA" id="ARBA00022475"/>
    </source>
</evidence>
<feature type="transmembrane region" description="Helical" evidence="13">
    <location>
        <begin position="144"/>
        <end position="166"/>
    </location>
</feature>
<dbReference type="InterPro" id="IPR017452">
    <property type="entry name" value="GPCR_Rhodpsn_7TM"/>
</dbReference>
<evidence type="ECO:0000259" key="14">
    <source>
        <dbReference type="PROSITE" id="PS50262"/>
    </source>
</evidence>
<dbReference type="SUPFAM" id="SSF81321">
    <property type="entry name" value="Family A G protein-coupled receptor-like"/>
    <property type="match status" value="1"/>
</dbReference>
<comment type="caution">
    <text evidence="15">The sequence shown here is derived from an EMBL/GenBank/DDBJ whole genome shotgun (WGS) entry which is preliminary data.</text>
</comment>
<evidence type="ECO:0000256" key="5">
    <source>
        <dbReference type="ARBA" id="ARBA00022725"/>
    </source>
</evidence>
<evidence type="ECO:0000256" key="9">
    <source>
        <dbReference type="ARBA" id="ARBA00023170"/>
    </source>
</evidence>
<feature type="transmembrane region" description="Helical" evidence="13">
    <location>
        <begin position="276"/>
        <end position="295"/>
    </location>
</feature>
<dbReference type="InterPro" id="IPR050516">
    <property type="entry name" value="Olfactory_GPCR"/>
</dbReference>
<evidence type="ECO:0000256" key="10">
    <source>
        <dbReference type="ARBA" id="ARBA00023180"/>
    </source>
</evidence>
<dbReference type="CDD" id="cd15911">
    <property type="entry name" value="7tmA_OR11A-like"/>
    <property type="match status" value="1"/>
</dbReference>
<name>A0A7K6TLN1_9AVES</name>
<dbReference type="InterPro" id="IPR000725">
    <property type="entry name" value="Olfact_rcpt"/>
</dbReference>
<evidence type="ECO:0000256" key="3">
    <source>
        <dbReference type="ARBA" id="ARBA00022606"/>
    </source>
</evidence>
<keyword evidence="16" id="KW-1185">Reference proteome</keyword>
<sequence>MRRAEHQNETAVVEFIILGFQSTPEVQLILFFMFLVTYIATVSGNLLIMVLVVTDHHLHNPMFFFLGNLSFLEICYTSTIMPRMLAGFLTSKYVISLNGCFLQYFFFTGLAGAECCLLTVMSYDRYIAICKPLHYTTIMNGRCCLQLACGSWLNGLLASAIVTSLMPQLTFCGPNEIDHFFCDFTPVVRLSCSDTHWIELVTFILASLFTLPPFLLTLISYVYISNTVLRIPCTTGRHKVFSTCSSHLTAVTLFYGTLIVVYLVPKTNTLGDLNKVFSVCYTVLTPLVNPLIYSLRNSNVKKAWRTAVKKY</sequence>
<keyword evidence="6 13" id="KW-1133">Transmembrane helix</keyword>
<dbReference type="PRINTS" id="PR00237">
    <property type="entry name" value="GPCRRHODOPSN"/>
</dbReference>
<feature type="transmembrane region" description="Helical" evidence="13">
    <location>
        <begin position="101"/>
        <end position="123"/>
    </location>
</feature>
<evidence type="ECO:0000256" key="7">
    <source>
        <dbReference type="ARBA" id="ARBA00023040"/>
    </source>
</evidence>
<gene>
    <name evidence="15" type="ORF">AEGBEN_R05798</name>
</gene>
<dbReference type="AlphaFoldDB" id="A0A7K6TLN1"/>
<accession>A0A7K6TLN1</accession>
<feature type="transmembrane region" description="Helical" evidence="13">
    <location>
        <begin position="245"/>
        <end position="264"/>
    </location>
</feature>
<keyword evidence="2 13" id="KW-1003">Cell membrane</keyword>
<dbReference type="Gene3D" id="1.20.1070.10">
    <property type="entry name" value="Rhodopsin 7-helix transmembrane proteins"/>
    <property type="match status" value="1"/>
</dbReference>
<dbReference type="GO" id="GO:0005886">
    <property type="term" value="C:plasma membrane"/>
    <property type="evidence" value="ECO:0007669"/>
    <property type="project" value="UniProtKB-SubCell"/>
</dbReference>
<evidence type="ECO:0000256" key="1">
    <source>
        <dbReference type="ARBA" id="ARBA00004651"/>
    </source>
</evidence>
<keyword evidence="7 12" id="KW-0297">G-protein coupled receptor</keyword>
<dbReference type="EMBL" id="VZRW01000044">
    <property type="protein sequence ID" value="NWX11447.1"/>
    <property type="molecule type" value="Genomic_DNA"/>
</dbReference>
<proteinExistence type="inferred from homology"/>
<comment type="similarity">
    <text evidence="12">Belongs to the G-protein coupled receptor 1 family.</text>
</comment>
<dbReference type="PANTHER" id="PTHR26452">
    <property type="entry name" value="OLFACTORY RECEPTOR"/>
    <property type="match status" value="1"/>
</dbReference>
<dbReference type="InterPro" id="IPR000276">
    <property type="entry name" value="GPCR_Rhodpsn"/>
</dbReference>
<evidence type="ECO:0000256" key="12">
    <source>
        <dbReference type="RuleBase" id="RU000688"/>
    </source>
</evidence>
<feature type="transmembrane region" description="Helical" evidence="13">
    <location>
        <begin position="63"/>
        <end position="81"/>
    </location>
</feature>
<evidence type="ECO:0000313" key="15">
    <source>
        <dbReference type="EMBL" id="NWX11447.1"/>
    </source>
</evidence>
<dbReference type="Proteomes" id="UP000559068">
    <property type="component" value="Unassembled WGS sequence"/>
</dbReference>
<dbReference type="FunFam" id="1.20.1070.10:FF:000010">
    <property type="entry name" value="Olfactory receptor"/>
    <property type="match status" value="1"/>
</dbReference>
<reference evidence="15 16" key="1">
    <citation type="submission" date="2019-09" db="EMBL/GenBank/DDBJ databases">
        <title>Bird 10,000 Genomes (B10K) Project - Family phase.</title>
        <authorList>
            <person name="Zhang G."/>
        </authorList>
    </citation>
    <scope>NUCLEOTIDE SEQUENCE [LARGE SCALE GENOMIC DNA]</scope>
    <source>
        <strain evidence="15">B10K-DU-029-76</strain>
        <tissue evidence="15">Heart</tissue>
    </source>
</reference>
<evidence type="ECO:0000256" key="8">
    <source>
        <dbReference type="ARBA" id="ARBA00023136"/>
    </source>
</evidence>
<dbReference type="GO" id="GO:0004984">
    <property type="term" value="F:olfactory receptor activity"/>
    <property type="evidence" value="ECO:0007669"/>
    <property type="project" value="InterPro"/>
</dbReference>
<dbReference type="PROSITE" id="PS00237">
    <property type="entry name" value="G_PROTEIN_RECEP_F1_1"/>
    <property type="match status" value="1"/>
</dbReference>
<evidence type="ECO:0000256" key="11">
    <source>
        <dbReference type="ARBA" id="ARBA00023224"/>
    </source>
</evidence>
<keyword evidence="8 13" id="KW-0472">Membrane</keyword>
<feature type="transmembrane region" description="Helical" evidence="13">
    <location>
        <begin position="200"/>
        <end position="224"/>
    </location>
</feature>
<feature type="non-terminal residue" evidence="15">
    <location>
        <position position="311"/>
    </location>
</feature>
<protein>
    <recommendedName>
        <fullName evidence="13">Olfactory receptor</fullName>
    </recommendedName>
</protein>
<keyword evidence="9 12" id="KW-0675">Receptor</keyword>
<dbReference type="GO" id="GO:0004930">
    <property type="term" value="F:G protein-coupled receptor activity"/>
    <property type="evidence" value="ECO:0007669"/>
    <property type="project" value="UniProtKB-KW"/>
</dbReference>
<dbReference type="OrthoDB" id="5967130at2759"/>
<feature type="non-terminal residue" evidence="15">
    <location>
        <position position="1"/>
    </location>
</feature>
<feature type="domain" description="G-protein coupled receptors family 1 profile" evidence="14">
    <location>
        <begin position="44"/>
        <end position="293"/>
    </location>
</feature>
<keyword evidence="10" id="KW-0325">Glycoprotein</keyword>
<keyword evidence="4 12" id="KW-0812">Transmembrane</keyword>
<comment type="subcellular location">
    <subcellularLocation>
        <location evidence="1 13">Cell membrane</location>
        <topology evidence="1 13">Multi-pass membrane protein</topology>
    </subcellularLocation>
</comment>
<dbReference type="PROSITE" id="PS50262">
    <property type="entry name" value="G_PROTEIN_RECEP_F1_2"/>
    <property type="match status" value="1"/>
</dbReference>
<organism evidence="15 16">
    <name type="scientific">Aegotheles bennettii</name>
    <dbReference type="NCBI Taxonomy" id="48278"/>
    <lineage>
        <taxon>Eukaryota</taxon>
        <taxon>Metazoa</taxon>
        <taxon>Chordata</taxon>
        <taxon>Craniata</taxon>
        <taxon>Vertebrata</taxon>
        <taxon>Euteleostomi</taxon>
        <taxon>Archelosauria</taxon>
        <taxon>Archosauria</taxon>
        <taxon>Dinosauria</taxon>
        <taxon>Saurischia</taxon>
        <taxon>Theropoda</taxon>
        <taxon>Coelurosauria</taxon>
        <taxon>Aves</taxon>
        <taxon>Neognathae</taxon>
        <taxon>Neoaves</taxon>
        <taxon>Strisores</taxon>
        <taxon>Caprimulgiformes</taxon>
        <taxon>Aegothelidae</taxon>
        <taxon>Aegotheles</taxon>
    </lineage>
</organism>
<dbReference type="PRINTS" id="PR00245">
    <property type="entry name" value="OLFACTORYR"/>
</dbReference>
<keyword evidence="3 13" id="KW-0716">Sensory transduction</keyword>
<evidence type="ECO:0000256" key="13">
    <source>
        <dbReference type="RuleBase" id="RU363047"/>
    </source>
</evidence>
<dbReference type="Pfam" id="PF13853">
    <property type="entry name" value="7tm_4"/>
    <property type="match status" value="1"/>
</dbReference>
<evidence type="ECO:0000313" key="16">
    <source>
        <dbReference type="Proteomes" id="UP000559068"/>
    </source>
</evidence>
<feature type="transmembrane region" description="Helical" evidence="13">
    <location>
        <begin position="28"/>
        <end position="51"/>
    </location>
</feature>
<evidence type="ECO:0000256" key="4">
    <source>
        <dbReference type="ARBA" id="ARBA00022692"/>
    </source>
</evidence>
<keyword evidence="11 12" id="KW-0807">Transducer</keyword>
<evidence type="ECO:0000256" key="6">
    <source>
        <dbReference type="ARBA" id="ARBA00022989"/>
    </source>
</evidence>